<dbReference type="OrthoDB" id="7263714at2"/>
<gene>
    <name evidence="2" type="ORF">AL01_06790</name>
</gene>
<dbReference type="PANTHER" id="PTHR43792:SF1">
    <property type="entry name" value="N-ACETYLTRANSFERASE DOMAIN-CONTAINING PROTEIN"/>
    <property type="match status" value="1"/>
</dbReference>
<dbReference type="Proteomes" id="UP000200980">
    <property type="component" value="Unassembled WGS sequence"/>
</dbReference>
<dbReference type="EMBL" id="JATM01000004">
    <property type="protein sequence ID" value="OOL17688.1"/>
    <property type="molecule type" value="Genomic_DNA"/>
</dbReference>
<proteinExistence type="predicted"/>
<dbReference type="InterPro" id="IPR000182">
    <property type="entry name" value="GNAT_dom"/>
</dbReference>
<dbReference type="Pfam" id="PF13302">
    <property type="entry name" value="Acetyltransf_3"/>
    <property type="match status" value="1"/>
</dbReference>
<sequence length="169" mass="18689">MLGNELRTARLVLRPVNWPDMEDMARLKADVGAFGVMLGGVRTRAKAEAEMAEDVAFWAERGIGIFSILEQGRFVGMTGVHDRPDGRGIGLRFALFPWAAGRGIAREAASTALNFVLDAGVERVVAVARQDNCPSRIVLGSIGMSLLDQFERDGHIMLLYEKRRALFQW</sequence>
<protein>
    <submittedName>
        <fullName evidence="2">Acetyltransferase</fullName>
    </submittedName>
</protein>
<organism evidence="2 3">
    <name type="scientific">Bombella intestini</name>
    <dbReference type="NCBI Taxonomy" id="1539051"/>
    <lineage>
        <taxon>Bacteria</taxon>
        <taxon>Pseudomonadati</taxon>
        <taxon>Pseudomonadota</taxon>
        <taxon>Alphaproteobacteria</taxon>
        <taxon>Acetobacterales</taxon>
        <taxon>Acetobacteraceae</taxon>
        <taxon>Bombella</taxon>
    </lineage>
</organism>
<dbReference type="SUPFAM" id="SSF55729">
    <property type="entry name" value="Acyl-CoA N-acyltransferases (Nat)"/>
    <property type="match status" value="1"/>
</dbReference>
<dbReference type="InterPro" id="IPR051531">
    <property type="entry name" value="N-acetyltransferase"/>
</dbReference>
<evidence type="ECO:0000259" key="1">
    <source>
        <dbReference type="PROSITE" id="PS51186"/>
    </source>
</evidence>
<dbReference type="AlphaFoldDB" id="A0A1S8GNK2"/>
<dbReference type="InterPro" id="IPR016181">
    <property type="entry name" value="Acyl_CoA_acyltransferase"/>
</dbReference>
<comment type="caution">
    <text evidence="2">The sequence shown here is derived from an EMBL/GenBank/DDBJ whole genome shotgun (WGS) entry which is preliminary data.</text>
</comment>
<keyword evidence="2" id="KW-0808">Transferase</keyword>
<dbReference type="PROSITE" id="PS51186">
    <property type="entry name" value="GNAT"/>
    <property type="match status" value="1"/>
</dbReference>
<reference evidence="2 3" key="1">
    <citation type="journal article" date="2016" name="PLoS ONE">
        <title>Whole-Genome Sequence Analysis of Bombella intestini LMG 28161T, a Novel Acetic Acid Bacterium Isolated from the Crop of a Red-Tailed Bumble Bee, Bombus lapidarius.</title>
        <authorList>
            <person name="Li L."/>
            <person name="Illeghems K."/>
            <person name="Van Kerrebroeck S."/>
            <person name="Borremans W."/>
            <person name="Cleenwerck I."/>
            <person name="Smagghe G."/>
            <person name="De Vuyst L."/>
            <person name="Vandamme P."/>
        </authorList>
    </citation>
    <scope>NUCLEOTIDE SEQUENCE [LARGE SCALE GENOMIC DNA]</scope>
    <source>
        <strain evidence="2 3">R-52487</strain>
    </source>
</reference>
<dbReference type="STRING" id="1539051.AL01_06790"/>
<accession>A0A1S8GNK2</accession>
<evidence type="ECO:0000313" key="3">
    <source>
        <dbReference type="Proteomes" id="UP000200980"/>
    </source>
</evidence>
<evidence type="ECO:0000313" key="2">
    <source>
        <dbReference type="EMBL" id="OOL17688.1"/>
    </source>
</evidence>
<feature type="domain" description="N-acetyltransferase" evidence="1">
    <location>
        <begin position="11"/>
        <end position="165"/>
    </location>
</feature>
<dbReference type="RefSeq" id="WP_077396689.1">
    <property type="nucleotide sequence ID" value="NZ_JATM01000004.1"/>
</dbReference>
<keyword evidence="3" id="KW-1185">Reference proteome</keyword>
<dbReference type="Gene3D" id="3.40.630.30">
    <property type="match status" value="1"/>
</dbReference>
<name>A0A1S8GNK2_9PROT</name>
<dbReference type="GO" id="GO:0016747">
    <property type="term" value="F:acyltransferase activity, transferring groups other than amino-acyl groups"/>
    <property type="evidence" value="ECO:0007669"/>
    <property type="project" value="InterPro"/>
</dbReference>
<dbReference type="PANTHER" id="PTHR43792">
    <property type="entry name" value="GNAT FAMILY, PUTATIVE (AFU_ORTHOLOGUE AFUA_3G00765)-RELATED-RELATED"/>
    <property type="match status" value="1"/>
</dbReference>